<organism evidence="1 2">
    <name type="scientific">Stylosanthes scabra</name>
    <dbReference type="NCBI Taxonomy" id="79078"/>
    <lineage>
        <taxon>Eukaryota</taxon>
        <taxon>Viridiplantae</taxon>
        <taxon>Streptophyta</taxon>
        <taxon>Embryophyta</taxon>
        <taxon>Tracheophyta</taxon>
        <taxon>Spermatophyta</taxon>
        <taxon>Magnoliopsida</taxon>
        <taxon>eudicotyledons</taxon>
        <taxon>Gunneridae</taxon>
        <taxon>Pentapetalae</taxon>
        <taxon>rosids</taxon>
        <taxon>fabids</taxon>
        <taxon>Fabales</taxon>
        <taxon>Fabaceae</taxon>
        <taxon>Papilionoideae</taxon>
        <taxon>50 kb inversion clade</taxon>
        <taxon>dalbergioids sensu lato</taxon>
        <taxon>Dalbergieae</taxon>
        <taxon>Pterocarpus clade</taxon>
        <taxon>Stylosanthes</taxon>
    </lineage>
</organism>
<accession>A0ABU6XTC0</accession>
<evidence type="ECO:0000313" key="1">
    <source>
        <dbReference type="EMBL" id="MED6199978.1"/>
    </source>
</evidence>
<dbReference type="EMBL" id="JASCZI010212641">
    <property type="protein sequence ID" value="MED6199978.1"/>
    <property type="molecule type" value="Genomic_DNA"/>
</dbReference>
<gene>
    <name evidence="1" type="ORF">PIB30_080907</name>
</gene>
<reference evidence="1 2" key="1">
    <citation type="journal article" date="2023" name="Plants (Basel)">
        <title>Bridging the Gap: Combining Genomics and Transcriptomics Approaches to Understand Stylosanthes scabra, an Orphan Legume from the Brazilian Caatinga.</title>
        <authorList>
            <person name="Ferreira-Neto J.R.C."/>
            <person name="da Silva M.D."/>
            <person name="Binneck E."/>
            <person name="de Melo N.F."/>
            <person name="da Silva R.H."/>
            <person name="de Melo A.L.T.M."/>
            <person name="Pandolfi V."/>
            <person name="Bustamante F.O."/>
            <person name="Brasileiro-Vidal A.C."/>
            <person name="Benko-Iseppon A.M."/>
        </authorList>
    </citation>
    <scope>NUCLEOTIDE SEQUENCE [LARGE SCALE GENOMIC DNA]</scope>
    <source>
        <tissue evidence="1">Leaves</tissue>
    </source>
</reference>
<comment type="caution">
    <text evidence="1">The sequence shown here is derived from an EMBL/GenBank/DDBJ whole genome shotgun (WGS) entry which is preliminary data.</text>
</comment>
<keyword evidence="2" id="KW-1185">Reference proteome</keyword>
<sequence>MVPLSRGWKVDQVLGRKVVGDRKLGERFPKLFRNSLQKNCVIDECEYKLGHNKLGFKDSMVWSSNPDGRYSAKSFVDEVTSRKLGLPQEKHIYDKLWDDNIPPRYGLHT</sequence>
<name>A0ABU6XTC0_9FABA</name>
<dbReference type="Proteomes" id="UP001341840">
    <property type="component" value="Unassembled WGS sequence"/>
</dbReference>
<proteinExistence type="predicted"/>
<protein>
    <submittedName>
        <fullName evidence="1">Uncharacterized protein</fullName>
    </submittedName>
</protein>
<evidence type="ECO:0000313" key="2">
    <source>
        <dbReference type="Proteomes" id="UP001341840"/>
    </source>
</evidence>